<comment type="similarity">
    <text evidence="2">Belongs to the DNA repair enzymes AP/ExoA family.</text>
</comment>
<dbReference type="PROSITE" id="PS00726">
    <property type="entry name" value="AP_NUCLEASE_F1_1"/>
    <property type="match status" value="1"/>
</dbReference>
<dbReference type="NCBIfam" id="TIGR00195">
    <property type="entry name" value="exoDNase_III"/>
    <property type="match status" value="1"/>
</dbReference>
<feature type="domain" description="Endonuclease/exonuclease/phosphatase" evidence="9">
    <location>
        <begin position="4"/>
        <end position="247"/>
    </location>
</feature>
<dbReference type="InterPro" id="IPR037493">
    <property type="entry name" value="ExoIII-like"/>
</dbReference>
<protein>
    <submittedName>
        <fullName evidence="10">Exodeoxyribonuclease-3</fullName>
    </submittedName>
</protein>
<feature type="site" description="Interaction with DNA substrate" evidence="8">
    <location>
        <position position="247"/>
    </location>
</feature>
<dbReference type="PROSITE" id="PS00728">
    <property type="entry name" value="AP_NUCLEASE_F1_3"/>
    <property type="match status" value="1"/>
</dbReference>
<dbReference type="Proteomes" id="UP000184387">
    <property type="component" value="Unassembled WGS sequence"/>
</dbReference>
<evidence type="ECO:0000256" key="3">
    <source>
        <dbReference type="ARBA" id="ARBA00022723"/>
    </source>
</evidence>
<evidence type="ECO:0000313" key="11">
    <source>
        <dbReference type="Proteomes" id="UP000184387"/>
    </source>
</evidence>
<feature type="binding site" evidence="7">
    <location>
        <position position="246"/>
    </location>
    <ligand>
        <name>Mg(2+)</name>
        <dbReference type="ChEBI" id="CHEBI:18420"/>
        <label>1</label>
    </ligand>
</feature>
<keyword evidence="11" id="KW-1185">Reference proteome</keyword>
<accession>A0A1M6F3U9</accession>
<feature type="active site" description="Proton donor/acceptor" evidence="6">
    <location>
        <position position="147"/>
    </location>
</feature>
<evidence type="ECO:0000256" key="8">
    <source>
        <dbReference type="PIRSR" id="PIRSR604808-3"/>
    </source>
</evidence>
<dbReference type="GO" id="GO:0003677">
    <property type="term" value="F:DNA binding"/>
    <property type="evidence" value="ECO:0007669"/>
    <property type="project" value="InterPro"/>
</dbReference>
<evidence type="ECO:0000256" key="5">
    <source>
        <dbReference type="ARBA" id="ARBA00022842"/>
    </source>
</evidence>
<feature type="active site" evidence="6">
    <location>
        <position position="106"/>
    </location>
</feature>
<dbReference type="InterPro" id="IPR020848">
    <property type="entry name" value="AP_endonuclease_F1_CS"/>
</dbReference>
<gene>
    <name evidence="10" type="ORF">SAMN02745194_01388</name>
</gene>
<dbReference type="CDD" id="cd09086">
    <property type="entry name" value="ExoIII-like_AP-endo"/>
    <property type="match status" value="1"/>
</dbReference>
<dbReference type="GO" id="GO:0046872">
    <property type="term" value="F:metal ion binding"/>
    <property type="evidence" value="ECO:0007669"/>
    <property type="project" value="UniProtKB-KW"/>
</dbReference>
<dbReference type="Pfam" id="PF03372">
    <property type="entry name" value="Exo_endo_phos"/>
    <property type="match status" value="1"/>
</dbReference>
<feature type="binding site" evidence="7">
    <location>
        <position position="247"/>
    </location>
    <ligand>
        <name>Mg(2+)</name>
        <dbReference type="ChEBI" id="CHEBI:18420"/>
        <label>1</label>
    </ligand>
</feature>
<dbReference type="GO" id="GO:0004519">
    <property type="term" value="F:endonuclease activity"/>
    <property type="evidence" value="ECO:0007669"/>
    <property type="project" value="InterPro"/>
</dbReference>
<dbReference type="PROSITE" id="PS51435">
    <property type="entry name" value="AP_NUCLEASE_F1_4"/>
    <property type="match status" value="1"/>
</dbReference>
<feature type="site" description="Important for catalytic activity" evidence="8">
    <location>
        <position position="217"/>
    </location>
</feature>
<feature type="binding site" evidence="7">
    <location>
        <position position="34"/>
    </location>
    <ligand>
        <name>Mg(2+)</name>
        <dbReference type="ChEBI" id="CHEBI:18420"/>
        <label>1</label>
    </ligand>
</feature>
<keyword evidence="4" id="KW-0378">Hydrolase</keyword>
<dbReference type="Gene3D" id="3.60.10.10">
    <property type="entry name" value="Endonuclease/exonuclease/phosphatase"/>
    <property type="match status" value="1"/>
</dbReference>
<feature type="binding site" evidence="7">
    <location>
        <position position="7"/>
    </location>
    <ligand>
        <name>Mg(2+)</name>
        <dbReference type="ChEBI" id="CHEBI:18420"/>
        <label>1</label>
    </ligand>
</feature>
<dbReference type="SUPFAM" id="SSF56219">
    <property type="entry name" value="DNase I-like"/>
    <property type="match status" value="1"/>
</dbReference>
<dbReference type="InterPro" id="IPR004808">
    <property type="entry name" value="AP_endonuc_1"/>
</dbReference>
<dbReference type="PANTHER" id="PTHR43250">
    <property type="entry name" value="EXODEOXYRIBONUCLEASE III"/>
    <property type="match status" value="1"/>
</dbReference>
<keyword evidence="3 7" id="KW-0479">Metal-binding</keyword>
<proteinExistence type="inferred from homology"/>
<evidence type="ECO:0000256" key="2">
    <source>
        <dbReference type="ARBA" id="ARBA00007092"/>
    </source>
</evidence>
<evidence type="ECO:0000259" key="9">
    <source>
        <dbReference type="Pfam" id="PF03372"/>
    </source>
</evidence>
<feature type="binding site" evidence="7">
    <location>
        <position position="149"/>
    </location>
    <ligand>
        <name>Mg(2+)</name>
        <dbReference type="ChEBI" id="CHEBI:18420"/>
        <label>1</label>
    </ligand>
</feature>
<dbReference type="RefSeq" id="WP_073132950.1">
    <property type="nucleotide sequence ID" value="NZ_FQZF01000006.1"/>
</dbReference>
<dbReference type="EMBL" id="FQZF01000006">
    <property type="protein sequence ID" value="SHI92388.1"/>
    <property type="molecule type" value="Genomic_DNA"/>
</dbReference>
<evidence type="ECO:0000256" key="6">
    <source>
        <dbReference type="PIRSR" id="PIRSR604808-1"/>
    </source>
</evidence>
<dbReference type="OrthoDB" id="9803914at2"/>
<dbReference type="NCBIfam" id="TIGR00633">
    <property type="entry name" value="xth"/>
    <property type="match status" value="1"/>
</dbReference>
<evidence type="ECO:0000256" key="4">
    <source>
        <dbReference type="ARBA" id="ARBA00022801"/>
    </source>
</evidence>
<dbReference type="InterPro" id="IPR020847">
    <property type="entry name" value="AP_endonuclease_F1_BS"/>
</dbReference>
<keyword evidence="5 7" id="KW-0460">Magnesium</keyword>
<dbReference type="PANTHER" id="PTHR43250:SF2">
    <property type="entry name" value="EXODEOXYRIBONUCLEASE III"/>
    <property type="match status" value="1"/>
</dbReference>
<organism evidence="10 11">
    <name type="scientific">Muricoccus roseus</name>
    <dbReference type="NCBI Taxonomy" id="198092"/>
    <lineage>
        <taxon>Bacteria</taxon>
        <taxon>Pseudomonadati</taxon>
        <taxon>Pseudomonadota</taxon>
        <taxon>Alphaproteobacteria</taxon>
        <taxon>Acetobacterales</taxon>
        <taxon>Roseomonadaceae</taxon>
        <taxon>Muricoccus</taxon>
    </lineage>
</organism>
<feature type="site" description="Transition state stabilizer" evidence="8">
    <location>
        <position position="149"/>
    </location>
</feature>
<dbReference type="AlphaFoldDB" id="A0A1M6F3U9"/>
<dbReference type="InterPro" id="IPR036691">
    <property type="entry name" value="Endo/exonu/phosph_ase_sf"/>
</dbReference>
<evidence type="ECO:0000256" key="1">
    <source>
        <dbReference type="ARBA" id="ARBA00001936"/>
    </source>
</evidence>
<comment type="cofactor">
    <cofactor evidence="1">
        <name>Mn(2+)</name>
        <dbReference type="ChEBI" id="CHEBI:29035"/>
    </cofactor>
</comment>
<evidence type="ECO:0000256" key="7">
    <source>
        <dbReference type="PIRSR" id="PIRSR604808-2"/>
    </source>
</evidence>
<dbReference type="GO" id="GO:0006281">
    <property type="term" value="P:DNA repair"/>
    <property type="evidence" value="ECO:0007669"/>
    <property type="project" value="InterPro"/>
</dbReference>
<feature type="active site" description="Proton acceptor" evidence="6">
    <location>
        <position position="247"/>
    </location>
</feature>
<dbReference type="STRING" id="198092.SAMN02745194_01388"/>
<dbReference type="GO" id="GO:0008311">
    <property type="term" value="F:double-stranded DNA 3'-5' DNA exonuclease activity"/>
    <property type="evidence" value="ECO:0007669"/>
    <property type="project" value="InterPro"/>
</dbReference>
<evidence type="ECO:0000313" key="10">
    <source>
        <dbReference type="EMBL" id="SHI92388.1"/>
    </source>
</evidence>
<feature type="binding site" evidence="7">
    <location>
        <position position="147"/>
    </location>
    <ligand>
        <name>Mg(2+)</name>
        <dbReference type="ChEBI" id="CHEBI:18420"/>
        <label>1</label>
    </ligand>
</feature>
<sequence>MRLCTFNVNSVRKREPHLRRLLERHAPDLVFLQELKCKTEEFPGGELAGMGYRFHAVGQPGGRNGVAVVARIPFEVVDEALPGGDEDTHARFVEIRAAGMHLAGIYLPNGNSGGEEGYAYKLSWMERLRTRVAERLDSFTPYAVLGDFNVCPTDEDLSPGALPRTDALVRPESRAAFRAITHLGMTDALRALHPTDAPWTYWDYGPSFEANRGLRIDHALLSAELAERLTGASVDLAARSEESPSDHAPVLFDLRD</sequence>
<dbReference type="InterPro" id="IPR005135">
    <property type="entry name" value="Endo/exonuclease/phosphatase"/>
</dbReference>
<keyword evidence="7" id="KW-0464">Manganese</keyword>
<name>A0A1M6F3U9_9PROT</name>
<reference evidence="10 11" key="1">
    <citation type="submission" date="2016-11" db="EMBL/GenBank/DDBJ databases">
        <authorList>
            <person name="Jaros S."/>
            <person name="Januszkiewicz K."/>
            <person name="Wedrychowicz H."/>
        </authorList>
    </citation>
    <scope>NUCLEOTIDE SEQUENCE [LARGE SCALE GENOMIC DNA]</scope>
    <source>
        <strain evidence="10 11">DSM 14916</strain>
    </source>
</reference>
<comment type="cofactor">
    <cofactor evidence="7">
        <name>Mg(2+)</name>
        <dbReference type="ChEBI" id="CHEBI:18420"/>
    </cofactor>
    <cofactor evidence="7">
        <name>Mn(2+)</name>
        <dbReference type="ChEBI" id="CHEBI:29035"/>
    </cofactor>
    <text evidence="7">Probably binds two magnesium or manganese ions per subunit.</text>
</comment>